<name>A0A0R3K108_CALMK</name>
<dbReference type="EMBL" id="LKHP01000004">
    <property type="protein sequence ID" value="KRQ87076.1"/>
    <property type="molecule type" value="Genomic_DNA"/>
</dbReference>
<dbReference type="AlphaFoldDB" id="A0A0R3K108"/>
<dbReference type="PATRIC" id="fig|908809.3.peg.884"/>
<evidence type="ECO:0000313" key="2">
    <source>
        <dbReference type="Proteomes" id="UP000052015"/>
    </source>
</evidence>
<keyword evidence="2" id="KW-1185">Reference proteome</keyword>
<organism evidence="1 2">
    <name type="scientific">Caloramator mitchellensis</name>
    <dbReference type="NCBI Taxonomy" id="908809"/>
    <lineage>
        <taxon>Bacteria</taxon>
        <taxon>Bacillati</taxon>
        <taxon>Bacillota</taxon>
        <taxon>Clostridia</taxon>
        <taxon>Eubacteriales</taxon>
        <taxon>Clostridiaceae</taxon>
        <taxon>Caloramator</taxon>
    </lineage>
</organism>
<protein>
    <submittedName>
        <fullName evidence="1">Uncharacterized protein</fullName>
    </submittedName>
</protein>
<sequence length="144" mass="17332">MNQHYNQNYTREEINVILEMIQDCVREGRFIISKNENRQENIDFINEYNLNSIRQKEILLKIKTEDFCHSLHNTKIGFEHEVLYVFCPKNTLFNIDGIEEIVDIYTKFNLIDRGVENEWLSYRFISETSRLIIFSDDQSESLRV</sequence>
<dbReference type="Proteomes" id="UP000052015">
    <property type="component" value="Unassembled WGS sequence"/>
</dbReference>
<gene>
    <name evidence="1" type="ORF">ABG79_00874</name>
</gene>
<evidence type="ECO:0000313" key="1">
    <source>
        <dbReference type="EMBL" id="KRQ87076.1"/>
    </source>
</evidence>
<comment type="caution">
    <text evidence="1">The sequence shown here is derived from an EMBL/GenBank/DDBJ whole genome shotgun (WGS) entry which is preliminary data.</text>
</comment>
<reference evidence="1 2" key="1">
    <citation type="submission" date="2015-09" db="EMBL/GenBank/DDBJ databases">
        <title>Draft genome sequence of a Caloramator mitchellensis, a moderate thermophile from the Great Artesian Basin of Australia.</title>
        <authorList>
            <person name="Patel B.K."/>
        </authorList>
    </citation>
    <scope>NUCLEOTIDE SEQUENCE [LARGE SCALE GENOMIC DNA]</scope>
    <source>
        <strain evidence="1 2">VF08</strain>
    </source>
</reference>
<proteinExistence type="predicted"/>
<dbReference type="STRING" id="908809.ABG79_00874"/>
<accession>A0A0R3K108</accession>